<name>A0ABS1L1Q1_9BACT</name>
<dbReference type="Proteomes" id="UP000613030">
    <property type="component" value="Unassembled WGS sequence"/>
</dbReference>
<dbReference type="EMBL" id="JAERRB010000013">
    <property type="protein sequence ID" value="MBL0744862.1"/>
    <property type="molecule type" value="Genomic_DNA"/>
</dbReference>
<comment type="caution">
    <text evidence="2">The sequence shown here is derived from an EMBL/GenBank/DDBJ whole genome shotgun (WGS) entry which is preliminary data.</text>
</comment>
<feature type="chain" id="PRO_5046935891" description="TerB family tellurite resistance protein" evidence="1">
    <location>
        <begin position="21"/>
        <end position="217"/>
    </location>
</feature>
<reference evidence="2 3" key="1">
    <citation type="submission" date="2021-01" db="EMBL/GenBank/DDBJ databases">
        <title>Chryseolinea sp. Jin1 Genome sequencing and assembly.</title>
        <authorList>
            <person name="Kim I."/>
        </authorList>
    </citation>
    <scope>NUCLEOTIDE SEQUENCE [LARGE SCALE GENOMIC DNA]</scope>
    <source>
        <strain evidence="2 3">Jin1</strain>
    </source>
</reference>
<sequence length="217" mass="24784">MKKISAVVILLLLLASSARSQDAPTFNEWFSQKKTQIKYLVQQIAALKVYLGYLKQGYEIVDKGLTTIGDIKGGSLLQDKTYLNSLKTVNPLVSHAPQVKVIVMYQESIIRLFDKLQIQVADSDYFTEAEIKYMQDVHQGMLTECHDAIDELTLILTAGQAEMKDDERLLHLDKIYEEMADNYTFTKCFVSSTQLLANQRAKERHQVRSSEKIILEM</sequence>
<evidence type="ECO:0000313" key="3">
    <source>
        <dbReference type="Proteomes" id="UP000613030"/>
    </source>
</evidence>
<keyword evidence="3" id="KW-1185">Reference proteome</keyword>
<accession>A0ABS1L1Q1</accession>
<keyword evidence="1" id="KW-0732">Signal</keyword>
<evidence type="ECO:0000256" key="1">
    <source>
        <dbReference type="SAM" id="SignalP"/>
    </source>
</evidence>
<evidence type="ECO:0000313" key="2">
    <source>
        <dbReference type="EMBL" id="MBL0744862.1"/>
    </source>
</evidence>
<organism evidence="2 3">
    <name type="scientific">Chryseolinea lacunae</name>
    <dbReference type="NCBI Taxonomy" id="2801331"/>
    <lineage>
        <taxon>Bacteria</taxon>
        <taxon>Pseudomonadati</taxon>
        <taxon>Bacteroidota</taxon>
        <taxon>Cytophagia</taxon>
        <taxon>Cytophagales</taxon>
        <taxon>Fulvivirgaceae</taxon>
        <taxon>Chryseolinea</taxon>
    </lineage>
</organism>
<proteinExistence type="predicted"/>
<protein>
    <recommendedName>
        <fullName evidence="4">TerB family tellurite resistance protein</fullName>
    </recommendedName>
</protein>
<evidence type="ECO:0008006" key="4">
    <source>
        <dbReference type="Google" id="ProtNLM"/>
    </source>
</evidence>
<dbReference type="RefSeq" id="WP_202014835.1">
    <property type="nucleotide sequence ID" value="NZ_JAERRB010000013.1"/>
</dbReference>
<feature type="signal peptide" evidence="1">
    <location>
        <begin position="1"/>
        <end position="20"/>
    </location>
</feature>
<gene>
    <name evidence="2" type="ORF">JI741_26750</name>
</gene>